<dbReference type="Proteomes" id="UP000198611">
    <property type="component" value="Unassembled WGS sequence"/>
</dbReference>
<evidence type="ECO:0000256" key="5">
    <source>
        <dbReference type="ARBA" id="ARBA00022519"/>
    </source>
</evidence>
<evidence type="ECO:0000256" key="4">
    <source>
        <dbReference type="ARBA" id="ARBA00022475"/>
    </source>
</evidence>
<sequence length="411" mass="46340">MRRLLLLLLVIAGATAVAIWAHRDPGYLLLARGPWSVEMSLTVAVVAALFAFIVGYSLVRLAANLLDAPGTLRHWRRRRRTLRGMGLLRRGEIEFAEGRWPAAERHLERAARRGSHSLPAYIGAARAAQRQHAHERRDDYLNRAHRSEPDADLAVLLTRAELQLAHRQYEESLASLLHLRSIAPRHRYVLALLARLYRAQGAWTELADLLPELRKRQALGNEELVELERTTWAHRLERAEAGGRREELLDVWDAIPRQRRSEAALVGRYAAALHRLGGGGDAEVVLRRWLKHHWDPAVVRLYGLVHGADPAHQLSVAEKWLRGHEGEADLLLTLGRLSFRRELWGKARHYLETSLDTESRVETHRELAVLLERLGENEAAIKHWRRGVEAALATGSDDLAAQSPAGSKASA</sequence>
<evidence type="ECO:0000313" key="13">
    <source>
        <dbReference type="Proteomes" id="UP000198611"/>
    </source>
</evidence>
<dbReference type="SMART" id="SM00028">
    <property type="entry name" value="TPR"/>
    <property type="match status" value="3"/>
</dbReference>
<proteinExistence type="predicted"/>
<keyword evidence="6 10" id="KW-0812">Transmembrane</keyword>
<dbReference type="EMBL" id="FOMJ01000009">
    <property type="protein sequence ID" value="SFD81104.1"/>
    <property type="molecule type" value="Genomic_DNA"/>
</dbReference>
<dbReference type="STRING" id="1123397.SAMN05660831_02352"/>
<evidence type="ECO:0000256" key="3">
    <source>
        <dbReference type="ARBA" id="ARBA00004744"/>
    </source>
</evidence>
<name>A0A1I1VDV2_9GAMM</name>
<reference evidence="12 13" key="1">
    <citation type="submission" date="2016-10" db="EMBL/GenBank/DDBJ databases">
        <authorList>
            <person name="de Groot N.N."/>
        </authorList>
    </citation>
    <scope>NUCLEOTIDE SEQUENCE [LARGE SCALE GENOMIC DNA]</scope>
    <source>
        <strain evidence="12 13">HL3</strain>
    </source>
</reference>
<evidence type="ECO:0000256" key="9">
    <source>
        <dbReference type="ARBA" id="ARBA00023244"/>
    </source>
</evidence>
<protein>
    <submittedName>
        <fullName evidence="12">HemY protein</fullName>
    </submittedName>
</protein>
<dbReference type="InterPro" id="IPR010817">
    <property type="entry name" value="HemY_N"/>
</dbReference>
<evidence type="ECO:0000256" key="1">
    <source>
        <dbReference type="ARBA" id="ARBA00002962"/>
    </source>
</evidence>
<keyword evidence="5" id="KW-0997">Cell inner membrane</keyword>
<dbReference type="Pfam" id="PF07219">
    <property type="entry name" value="HemY_N"/>
    <property type="match status" value="1"/>
</dbReference>
<organism evidence="12 13">
    <name type="scientific">Thiohalospira halophila DSM 15071</name>
    <dbReference type="NCBI Taxonomy" id="1123397"/>
    <lineage>
        <taxon>Bacteria</taxon>
        <taxon>Pseudomonadati</taxon>
        <taxon>Pseudomonadota</taxon>
        <taxon>Gammaproteobacteria</taxon>
        <taxon>Thiohalospirales</taxon>
        <taxon>Thiohalospiraceae</taxon>
        <taxon>Thiohalospira</taxon>
    </lineage>
</organism>
<comment type="pathway">
    <text evidence="3">Porphyrin-containing compound metabolism; protoheme biosynthesis.</text>
</comment>
<dbReference type="GO" id="GO:0042168">
    <property type="term" value="P:heme metabolic process"/>
    <property type="evidence" value="ECO:0007669"/>
    <property type="project" value="InterPro"/>
</dbReference>
<keyword evidence="7 10" id="KW-1133">Transmembrane helix</keyword>
<keyword evidence="8 10" id="KW-0472">Membrane</keyword>
<evidence type="ECO:0000256" key="6">
    <source>
        <dbReference type="ARBA" id="ARBA00022692"/>
    </source>
</evidence>
<evidence type="ECO:0000256" key="8">
    <source>
        <dbReference type="ARBA" id="ARBA00023136"/>
    </source>
</evidence>
<dbReference type="Gene3D" id="1.25.40.10">
    <property type="entry name" value="Tetratricopeptide repeat domain"/>
    <property type="match status" value="2"/>
</dbReference>
<dbReference type="OrthoDB" id="7053339at2"/>
<evidence type="ECO:0000256" key="10">
    <source>
        <dbReference type="SAM" id="Phobius"/>
    </source>
</evidence>
<dbReference type="GO" id="GO:0005886">
    <property type="term" value="C:plasma membrane"/>
    <property type="evidence" value="ECO:0007669"/>
    <property type="project" value="UniProtKB-SubCell"/>
</dbReference>
<gene>
    <name evidence="12" type="ORF">SAMN05660831_02352</name>
</gene>
<comment type="subcellular location">
    <subcellularLocation>
        <location evidence="2">Cell inner membrane</location>
        <topology evidence="2">Multi-pass membrane protein</topology>
    </subcellularLocation>
</comment>
<keyword evidence="9" id="KW-0627">Porphyrin biosynthesis</keyword>
<keyword evidence="4" id="KW-1003">Cell membrane</keyword>
<accession>A0A1I1VDV2</accession>
<comment type="function">
    <text evidence="1">Involved in a late step of protoheme IX synthesis.</text>
</comment>
<evidence type="ECO:0000313" key="12">
    <source>
        <dbReference type="EMBL" id="SFD81104.1"/>
    </source>
</evidence>
<dbReference type="SUPFAM" id="SSF48452">
    <property type="entry name" value="TPR-like"/>
    <property type="match status" value="1"/>
</dbReference>
<evidence type="ECO:0000259" key="11">
    <source>
        <dbReference type="Pfam" id="PF07219"/>
    </source>
</evidence>
<feature type="transmembrane region" description="Helical" evidence="10">
    <location>
        <begin position="40"/>
        <end position="59"/>
    </location>
</feature>
<dbReference type="RefSeq" id="WP_093428966.1">
    <property type="nucleotide sequence ID" value="NZ_FOMJ01000009.1"/>
</dbReference>
<dbReference type="AlphaFoldDB" id="A0A1I1VDV2"/>
<dbReference type="InterPro" id="IPR005254">
    <property type="entry name" value="Heme_biosyn_assoc_TPR_pro"/>
</dbReference>
<feature type="domain" description="HemY N-terminal" evidence="11">
    <location>
        <begin position="26"/>
        <end position="131"/>
    </location>
</feature>
<dbReference type="GO" id="GO:0006779">
    <property type="term" value="P:porphyrin-containing compound biosynthetic process"/>
    <property type="evidence" value="ECO:0007669"/>
    <property type="project" value="UniProtKB-KW"/>
</dbReference>
<keyword evidence="13" id="KW-1185">Reference proteome</keyword>
<dbReference type="NCBIfam" id="TIGR00540">
    <property type="entry name" value="TPR_hemY_coli"/>
    <property type="match status" value="1"/>
</dbReference>
<dbReference type="UniPathway" id="UPA00252"/>
<evidence type="ECO:0000256" key="2">
    <source>
        <dbReference type="ARBA" id="ARBA00004429"/>
    </source>
</evidence>
<dbReference type="InterPro" id="IPR011990">
    <property type="entry name" value="TPR-like_helical_dom_sf"/>
</dbReference>
<evidence type="ECO:0000256" key="7">
    <source>
        <dbReference type="ARBA" id="ARBA00022989"/>
    </source>
</evidence>
<dbReference type="InterPro" id="IPR019734">
    <property type="entry name" value="TPR_rpt"/>
</dbReference>